<evidence type="ECO:0000313" key="2">
    <source>
        <dbReference type="Proteomes" id="UP000735302"/>
    </source>
</evidence>
<proteinExistence type="predicted"/>
<dbReference type="EMBL" id="BLXT01004580">
    <property type="protein sequence ID" value="GFO14852.1"/>
    <property type="molecule type" value="Genomic_DNA"/>
</dbReference>
<dbReference type="Proteomes" id="UP000735302">
    <property type="component" value="Unassembled WGS sequence"/>
</dbReference>
<gene>
    <name evidence="1" type="ORF">PoB_004135700</name>
</gene>
<comment type="caution">
    <text evidence="1">The sequence shown here is derived from an EMBL/GenBank/DDBJ whole genome shotgun (WGS) entry which is preliminary data.</text>
</comment>
<reference evidence="1 2" key="1">
    <citation type="journal article" date="2021" name="Elife">
        <title>Chloroplast acquisition without the gene transfer in kleptoplastic sea slugs, Plakobranchus ocellatus.</title>
        <authorList>
            <person name="Maeda T."/>
            <person name="Takahashi S."/>
            <person name="Yoshida T."/>
            <person name="Shimamura S."/>
            <person name="Takaki Y."/>
            <person name="Nagai Y."/>
            <person name="Toyoda A."/>
            <person name="Suzuki Y."/>
            <person name="Arimoto A."/>
            <person name="Ishii H."/>
            <person name="Satoh N."/>
            <person name="Nishiyama T."/>
            <person name="Hasebe M."/>
            <person name="Maruyama T."/>
            <person name="Minagawa J."/>
            <person name="Obokata J."/>
            <person name="Shigenobu S."/>
        </authorList>
    </citation>
    <scope>NUCLEOTIDE SEQUENCE [LARGE SCALE GENOMIC DNA]</scope>
</reference>
<accession>A0AAV4B6X7</accession>
<organism evidence="1 2">
    <name type="scientific">Plakobranchus ocellatus</name>
    <dbReference type="NCBI Taxonomy" id="259542"/>
    <lineage>
        <taxon>Eukaryota</taxon>
        <taxon>Metazoa</taxon>
        <taxon>Spiralia</taxon>
        <taxon>Lophotrochozoa</taxon>
        <taxon>Mollusca</taxon>
        <taxon>Gastropoda</taxon>
        <taxon>Heterobranchia</taxon>
        <taxon>Euthyneura</taxon>
        <taxon>Panpulmonata</taxon>
        <taxon>Sacoglossa</taxon>
        <taxon>Placobranchoidea</taxon>
        <taxon>Plakobranchidae</taxon>
        <taxon>Plakobranchus</taxon>
    </lineage>
</organism>
<dbReference type="AlphaFoldDB" id="A0AAV4B6X7"/>
<name>A0AAV4B6X7_9GAST</name>
<protein>
    <submittedName>
        <fullName evidence="1">Uncharacterized protein</fullName>
    </submittedName>
</protein>
<keyword evidence="2" id="KW-1185">Reference proteome</keyword>
<sequence>MSSWVSDDAKRGPNRADFAEFQRLLGWFVPSLSRQFAYPYCHCGSRTDNPSVLLIPFRKGDNGSFHYKLVPPLPGPEYWLKEIKDL</sequence>
<evidence type="ECO:0000313" key="1">
    <source>
        <dbReference type="EMBL" id="GFO14852.1"/>
    </source>
</evidence>